<name>A0A6I6JVY2_9BACT</name>
<dbReference type="Proteomes" id="UP000428260">
    <property type="component" value="Chromosome"/>
</dbReference>
<evidence type="ECO:0000256" key="1">
    <source>
        <dbReference type="ARBA" id="ARBA00001298"/>
    </source>
</evidence>
<dbReference type="EC" id="5.1.3.13" evidence="3 7"/>
<evidence type="ECO:0000313" key="9">
    <source>
        <dbReference type="Proteomes" id="UP000428260"/>
    </source>
</evidence>
<comment type="subunit">
    <text evidence="7">Homodimer.</text>
</comment>
<dbReference type="SUPFAM" id="SSF51182">
    <property type="entry name" value="RmlC-like cupins"/>
    <property type="match status" value="1"/>
</dbReference>
<accession>A0A6I6JVY2</accession>
<dbReference type="AlphaFoldDB" id="A0A6I6JVY2"/>
<dbReference type="EMBL" id="CP046401">
    <property type="protein sequence ID" value="QGY45459.1"/>
    <property type="molecule type" value="Genomic_DNA"/>
</dbReference>
<protein>
    <recommendedName>
        <fullName evidence="4 7">dTDP-4-dehydrorhamnose 3,5-epimerase</fullName>
        <ecNumber evidence="3 7">5.1.3.13</ecNumber>
    </recommendedName>
    <alternativeName>
        <fullName evidence="7">Thymidine diphospho-4-keto-rhamnose 3,5-epimerase</fullName>
    </alternativeName>
</protein>
<dbReference type="CDD" id="cd00438">
    <property type="entry name" value="cupin_RmlC"/>
    <property type="match status" value="1"/>
</dbReference>
<comment type="function">
    <text evidence="2 7">Catalyzes the epimerization of the C3' and C5'positions of dTDP-6-deoxy-D-xylo-4-hexulose, forming dTDP-6-deoxy-L-lyxo-4-hexulose.</text>
</comment>
<feature type="active site" description="Proton acceptor" evidence="5">
    <location>
        <position position="61"/>
    </location>
</feature>
<dbReference type="PANTHER" id="PTHR21047">
    <property type="entry name" value="DTDP-6-DEOXY-D-GLUCOSE-3,5 EPIMERASE"/>
    <property type="match status" value="1"/>
</dbReference>
<keyword evidence="7 8" id="KW-0413">Isomerase</keyword>
<feature type="active site" description="Proton donor" evidence="5">
    <location>
        <position position="131"/>
    </location>
</feature>
<dbReference type="GO" id="GO:0005829">
    <property type="term" value="C:cytosol"/>
    <property type="evidence" value="ECO:0007669"/>
    <property type="project" value="TreeGrafter"/>
</dbReference>
<dbReference type="PANTHER" id="PTHR21047:SF2">
    <property type="entry name" value="THYMIDINE DIPHOSPHO-4-KETO-RHAMNOSE 3,5-EPIMERASE"/>
    <property type="match status" value="1"/>
</dbReference>
<evidence type="ECO:0000256" key="5">
    <source>
        <dbReference type="PIRSR" id="PIRSR600888-1"/>
    </source>
</evidence>
<proteinExistence type="inferred from homology"/>
<evidence type="ECO:0000256" key="7">
    <source>
        <dbReference type="RuleBase" id="RU364069"/>
    </source>
</evidence>
<feature type="site" description="Participates in a stacking interaction with the thymidine ring of dTDP-4-oxo-6-deoxyglucose" evidence="6">
    <location>
        <position position="137"/>
    </location>
</feature>
<dbReference type="InterPro" id="IPR000888">
    <property type="entry name" value="RmlC-like"/>
</dbReference>
<sequence length="184" mass="21218">MKITETPIPGLFVVEPRVFEDSRGYFYESYHKERYFQNQMGAEFIQDNESKSVRGVVRGLHYQLAPFAQSKLVRVVQGSVYDVAVDLRKGSPTFGEWFGLELNEAEKKQLFIPRGFAHGFSVLSETAVFSYKCDNVYNKDSERSININDPKLNIDWEIKTSEQIVSEKDQVAPFFDAAEMNFNF</sequence>
<evidence type="ECO:0000313" key="8">
    <source>
        <dbReference type="EMBL" id="QGY45459.1"/>
    </source>
</evidence>
<organism evidence="8 9">
    <name type="scientific">Maribellus comscasis</name>
    <dbReference type="NCBI Taxonomy" id="2681766"/>
    <lineage>
        <taxon>Bacteria</taxon>
        <taxon>Pseudomonadati</taxon>
        <taxon>Bacteroidota</taxon>
        <taxon>Bacteroidia</taxon>
        <taxon>Marinilabiliales</taxon>
        <taxon>Prolixibacteraceae</taxon>
        <taxon>Maribellus</taxon>
    </lineage>
</organism>
<dbReference type="GO" id="GO:0000271">
    <property type="term" value="P:polysaccharide biosynthetic process"/>
    <property type="evidence" value="ECO:0007669"/>
    <property type="project" value="TreeGrafter"/>
</dbReference>
<evidence type="ECO:0000256" key="2">
    <source>
        <dbReference type="ARBA" id="ARBA00001997"/>
    </source>
</evidence>
<comment type="catalytic activity">
    <reaction evidence="1 7">
        <text>dTDP-4-dehydro-6-deoxy-alpha-D-glucose = dTDP-4-dehydro-beta-L-rhamnose</text>
        <dbReference type="Rhea" id="RHEA:16969"/>
        <dbReference type="ChEBI" id="CHEBI:57649"/>
        <dbReference type="ChEBI" id="CHEBI:62830"/>
        <dbReference type="EC" id="5.1.3.13"/>
    </reaction>
</comment>
<evidence type="ECO:0000256" key="6">
    <source>
        <dbReference type="PIRSR" id="PIRSR600888-3"/>
    </source>
</evidence>
<gene>
    <name evidence="8" type="primary">rfbC</name>
    <name evidence="8" type="ORF">GM418_17805</name>
</gene>
<dbReference type="InterPro" id="IPR011051">
    <property type="entry name" value="RmlC_Cupin_sf"/>
</dbReference>
<comment type="pathway">
    <text evidence="7">Carbohydrate biosynthesis; dTDP-L-rhamnose biosynthesis.</text>
</comment>
<comment type="similarity">
    <text evidence="7">Belongs to the dTDP-4-dehydrorhamnose 3,5-epimerase family.</text>
</comment>
<keyword evidence="9" id="KW-1185">Reference proteome</keyword>
<dbReference type="RefSeq" id="WP_158868602.1">
    <property type="nucleotide sequence ID" value="NZ_CP046401.1"/>
</dbReference>
<dbReference type="UniPathway" id="UPA00124"/>
<dbReference type="GO" id="GO:0019305">
    <property type="term" value="P:dTDP-rhamnose biosynthetic process"/>
    <property type="evidence" value="ECO:0007669"/>
    <property type="project" value="UniProtKB-UniRule"/>
</dbReference>
<evidence type="ECO:0000256" key="3">
    <source>
        <dbReference type="ARBA" id="ARBA00012098"/>
    </source>
</evidence>
<dbReference type="KEGG" id="mcos:GM418_17805"/>
<dbReference type="InterPro" id="IPR014710">
    <property type="entry name" value="RmlC-like_jellyroll"/>
</dbReference>
<dbReference type="GO" id="GO:0008830">
    <property type="term" value="F:dTDP-4-dehydrorhamnose 3,5-epimerase activity"/>
    <property type="evidence" value="ECO:0007669"/>
    <property type="project" value="UniProtKB-UniRule"/>
</dbReference>
<dbReference type="Gene3D" id="2.60.120.10">
    <property type="entry name" value="Jelly Rolls"/>
    <property type="match status" value="1"/>
</dbReference>
<reference evidence="8 9" key="1">
    <citation type="submission" date="2019-11" db="EMBL/GenBank/DDBJ databases">
        <authorList>
            <person name="Zheng R.K."/>
            <person name="Sun C.M."/>
        </authorList>
    </citation>
    <scope>NUCLEOTIDE SEQUENCE [LARGE SCALE GENOMIC DNA]</scope>
    <source>
        <strain evidence="8 9">WC007</strain>
    </source>
</reference>
<dbReference type="NCBIfam" id="TIGR01221">
    <property type="entry name" value="rmlC"/>
    <property type="match status" value="1"/>
</dbReference>
<dbReference type="Pfam" id="PF00908">
    <property type="entry name" value="dTDP_sugar_isom"/>
    <property type="match status" value="1"/>
</dbReference>
<evidence type="ECO:0000256" key="4">
    <source>
        <dbReference type="ARBA" id="ARBA00019595"/>
    </source>
</evidence>